<accession>A0A6A6UBP3</accession>
<feature type="compositionally biased region" description="Basic and acidic residues" evidence="1">
    <location>
        <begin position="149"/>
        <end position="162"/>
    </location>
</feature>
<dbReference type="Proteomes" id="UP000799302">
    <property type="component" value="Unassembled WGS sequence"/>
</dbReference>
<feature type="region of interest" description="Disordered" evidence="1">
    <location>
        <begin position="68"/>
        <end position="200"/>
    </location>
</feature>
<dbReference type="OrthoDB" id="5420368at2759"/>
<reference evidence="2" key="1">
    <citation type="journal article" date="2020" name="Stud. Mycol.">
        <title>101 Dothideomycetes genomes: a test case for predicting lifestyles and emergence of pathogens.</title>
        <authorList>
            <person name="Haridas S."/>
            <person name="Albert R."/>
            <person name="Binder M."/>
            <person name="Bloem J."/>
            <person name="Labutti K."/>
            <person name="Salamov A."/>
            <person name="Andreopoulos B."/>
            <person name="Baker S."/>
            <person name="Barry K."/>
            <person name="Bills G."/>
            <person name="Bluhm B."/>
            <person name="Cannon C."/>
            <person name="Castanera R."/>
            <person name="Culley D."/>
            <person name="Daum C."/>
            <person name="Ezra D."/>
            <person name="Gonzalez J."/>
            <person name="Henrissat B."/>
            <person name="Kuo A."/>
            <person name="Liang C."/>
            <person name="Lipzen A."/>
            <person name="Lutzoni F."/>
            <person name="Magnuson J."/>
            <person name="Mondo S."/>
            <person name="Nolan M."/>
            <person name="Ohm R."/>
            <person name="Pangilinan J."/>
            <person name="Park H.-J."/>
            <person name="Ramirez L."/>
            <person name="Alfaro M."/>
            <person name="Sun H."/>
            <person name="Tritt A."/>
            <person name="Yoshinaga Y."/>
            <person name="Zwiers L.-H."/>
            <person name="Turgeon B."/>
            <person name="Goodwin S."/>
            <person name="Spatafora J."/>
            <person name="Crous P."/>
            <person name="Grigoriev I."/>
        </authorList>
    </citation>
    <scope>NUCLEOTIDE SEQUENCE</scope>
    <source>
        <strain evidence="2">CBS 115976</strain>
    </source>
</reference>
<name>A0A6A6UBP3_9PEZI</name>
<organism evidence="2 3">
    <name type="scientific">Microthyrium microscopicum</name>
    <dbReference type="NCBI Taxonomy" id="703497"/>
    <lineage>
        <taxon>Eukaryota</taxon>
        <taxon>Fungi</taxon>
        <taxon>Dikarya</taxon>
        <taxon>Ascomycota</taxon>
        <taxon>Pezizomycotina</taxon>
        <taxon>Dothideomycetes</taxon>
        <taxon>Dothideomycetes incertae sedis</taxon>
        <taxon>Microthyriales</taxon>
        <taxon>Microthyriaceae</taxon>
        <taxon>Microthyrium</taxon>
    </lineage>
</organism>
<dbReference type="AlphaFoldDB" id="A0A6A6UBP3"/>
<evidence type="ECO:0000313" key="2">
    <source>
        <dbReference type="EMBL" id="KAF2669675.1"/>
    </source>
</evidence>
<evidence type="ECO:0000313" key="3">
    <source>
        <dbReference type="Proteomes" id="UP000799302"/>
    </source>
</evidence>
<dbReference type="EMBL" id="MU004235">
    <property type="protein sequence ID" value="KAF2669675.1"/>
    <property type="molecule type" value="Genomic_DNA"/>
</dbReference>
<protein>
    <submittedName>
        <fullName evidence="2">Uncharacterized protein</fullName>
    </submittedName>
</protein>
<keyword evidence="3" id="KW-1185">Reference proteome</keyword>
<gene>
    <name evidence="2" type="ORF">BT63DRAFT_455662</name>
</gene>
<proteinExistence type="predicted"/>
<feature type="compositionally biased region" description="Basic and acidic residues" evidence="1">
    <location>
        <begin position="184"/>
        <end position="200"/>
    </location>
</feature>
<sequence>MPVRWTPELDQVLFIKYLESHSPTINYDAIIEIWPKNLTQPTKKALTEHISKIRKDVKKTIGENGNVVASPAVAKPRAPRKSGGAKATPKRAAPAKKRKADDSDDSEDDDMSSLPTTQPSPSPEKKLKSTPKRSATIKAADKWASAIKGESDSDTKDYKEPEAVGTVDDTPMGDGMPVVTDSGSEYHDANDVSDSIHRLPPDPLTFSIFGHPPNTDI</sequence>
<feature type="compositionally biased region" description="Acidic residues" evidence="1">
    <location>
        <begin position="102"/>
        <end position="111"/>
    </location>
</feature>
<evidence type="ECO:0000256" key="1">
    <source>
        <dbReference type="SAM" id="MobiDB-lite"/>
    </source>
</evidence>